<dbReference type="EMBL" id="VSSQ01000058">
    <property type="protein sequence ID" value="MPL71330.1"/>
    <property type="molecule type" value="Genomic_DNA"/>
</dbReference>
<evidence type="ECO:0000256" key="2">
    <source>
        <dbReference type="ARBA" id="ARBA00016664"/>
    </source>
</evidence>
<evidence type="ECO:0000256" key="5">
    <source>
        <dbReference type="ARBA" id="ARBA00023239"/>
    </source>
</evidence>
<dbReference type="InterPro" id="IPR000807">
    <property type="entry name" value="ImidazoleglycerolP_deHydtase"/>
</dbReference>
<dbReference type="NCBIfam" id="NF002111">
    <property type="entry name" value="PRK00951.2-1"/>
    <property type="match status" value="1"/>
</dbReference>
<dbReference type="NCBIfam" id="NF002114">
    <property type="entry name" value="PRK00951.2-4"/>
    <property type="match status" value="1"/>
</dbReference>
<sequence>MEKKRIAKVSRKTSETDINIEINLDGNGKYDINTGINFFNHMLESFSKHSLIDLNIKAIGDIKIDDHHTVEDVGILLGEGFLEAIDDKKGIKRMSHAMVPMDDSLAIVAVDISGRSYLKTDFSFNNDKIGDMTSDTITHFFESFASSGKVNLNISATGSNDHHKAEAIFKAFAKSLQDACKIEHDTIPSTKGTL</sequence>
<dbReference type="InterPro" id="IPR038494">
    <property type="entry name" value="IGPD_sf"/>
</dbReference>
<evidence type="ECO:0000256" key="3">
    <source>
        <dbReference type="ARBA" id="ARBA00022605"/>
    </source>
</evidence>
<protein>
    <recommendedName>
        <fullName evidence="2">Imidazoleglycerol-phosphate dehydratase</fullName>
    </recommendedName>
</protein>
<dbReference type="AlphaFoldDB" id="A0A644TWP5"/>
<dbReference type="GO" id="GO:0004424">
    <property type="term" value="F:imidazoleglycerol-phosphate dehydratase activity"/>
    <property type="evidence" value="ECO:0007669"/>
    <property type="project" value="InterPro"/>
</dbReference>
<organism evidence="6">
    <name type="scientific">bioreactor metagenome</name>
    <dbReference type="NCBI Taxonomy" id="1076179"/>
    <lineage>
        <taxon>unclassified sequences</taxon>
        <taxon>metagenomes</taxon>
        <taxon>ecological metagenomes</taxon>
    </lineage>
</organism>
<gene>
    <name evidence="6" type="primary">hisB_8</name>
    <name evidence="6" type="ORF">SDC9_17105</name>
</gene>
<name>A0A644TWP5_9ZZZZ</name>
<dbReference type="UniPathway" id="UPA00031">
    <property type="reaction ID" value="UER00011"/>
</dbReference>
<dbReference type="PROSITE" id="PS00955">
    <property type="entry name" value="IGP_DEHYDRATASE_2"/>
    <property type="match status" value="1"/>
</dbReference>
<dbReference type="PANTHER" id="PTHR23133">
    <property type="entry name" value="IMIDAZOLEGLYCEROL-PHOSPHATE DEHYDRATASE HIS7"/>
    <property type="match status" value="1"/>
</dbReference>
<dbReference type="GO" id="GO:0000105">
    <property type="term" value="P:L-histidine biosynthetic process"/>
    <property type="evidence" value="ECO:0007669"/>
    <property type="project" value="UniProtKB-UniPathway"/>
</dbReference>
<comment type="pathway">
    <text evidence="1">Amino-acid biosynthesis; L-histidine biosynthesis; L-histidine from 5-phospho-alpha-D-ribose 1-diphosphate: step 6/9.</text>
</comment>
<dbReference type="Gene3D" id="3.30.230.40">
    <property type="entry name" value="Imidazole glycerol phosphate dehydratase, domain 1"/>
    <property type="match status" value="2"/>
</dbReference>
<evidence type="ECO:0000256" key="4">
    <source>
        <dbReference type="ARBA" id="ARBA00023102"/>
    </source>
</evidence>
<dbReference type="InterPro" id="IPR020568">
    <property type="entry name" value="Ribosomal_Su5_D2-typ_SF"/>
</dbReference>
<dbReference type="HAMAP" id="MF_00076">
    <property type="entry name" value="HisB"/>
    <property type="match status" value="1"/>
</dbReference>
<dbReference type="SUPFAM" id="SSF54211">
    <property type="entry name" value="Ribosomal protein S5 domain 2-like"/>
    <property type="match status" value="2"/>
</dbReference>
<keyword evidence="4" id="KW-0368">Histidine biosynthesis</keyword>
<comment type="caution">
    <text evidence="6">The sequence shown here is derived from an EMBL/GenBank/DDBJ whole genome shotgun (WGS) entry which is preliminary data.</text>
</comment>
<dbReference type="Pfam" id="PF00475">
    <property type="entry name" value="IGPD"/>
    <property type="match status" value="1"/>
</dbReference>
<dbReference type="PROSITE" id="PS00954">
    <property type="entry name" value="IGP_DEHYDRATASE_1"/>
    <property type="match status" value="1"/>
</dbReference>
<dbReference type="CDD" id="cd07914">
    <property type="entry name" value="IGPD"/>
    <property type="match status" value="1"/>
</dbReference>
<dbReference type="FunFam" id="3.30.230.40:FF:000003">
    <property type="entry name" value="Imidazoleglycerol-phosphate dehydratase HisB"/>
    <property type="match status" value="1"/>
</dbReference>
<evidence type="ECO:0000313" key="6">
    <source>
        <dbReference type="EMBL" id="MPL71330.1"/>
    </source>
</evidence>
<proteinExistence type="inferred from homology"/>
<dbReference type="PANTHER" id="PTHR23133:SF2">
    <property type="entry name" value="IMIDAZOLEGLYCEROL-PHOSPHATE DEHYDRATASE"/>
    <property type="match status" value="1"/>
</dbReference>
<dbReference type="InterPro" id="IPR020565">
    <property type="entry name" value="ImidazoleglycerP_deHydtase_CS"/>
</dbReference>
<reference evidence="6" key="1">
    <citation type="submission" date="2019-08" db="EMBL/GenBank/DDBJ databases">
        <authorList>
            <person name="Kucharzyk K."/>
            <person name="Murdoch R.W."/>
            <person name="Higgins S."/>
            <person name="Loffler F."/>
        </authorList>
    </citation>
    <scope>NUCLEOTIDE SEQUENCE</scope>
</reference>
<dbReference type="FunFam" id="3.30.230.40:FF:000001">
    <property type="entry name" value="Imidazoleglycerol-phosphate dehydratase HisB"/>
    <property type="match status" value="1"/>
</dbReference>
<accession>A0A644TWP5</accession>
<keyword evidence="3" id="KW-0028">Amino-acid biosynthesis</keyword>
<keyword evidence="5" id="KW-0456">Lyase</keyword>
<evidence type="ECO:0000256" key="1">
    <source>
        <dbReference type="ARBA" id="ARBA00005047"/>
    </source>
</evidence>